<feature type="compositionally biased region" description="Basic and acidic residues" evidence="4">
    <location>
        <begin position="591"/>
        <end position="607"/>
    </location>
</feature>
<protein>
    <recommendedName>
        <fullName evidence="7">Nuclear protein Es2</fullName>
    </recommendedName>
</protein>
<dbReference type="PANTHER" id="PTHR12940">
    <property type="entry name" value="ES-2 PROTEIN - RELATED"/>
    <property type="match status" value="1"/>
</dbReference>
<feature type="region of interest" description="Disordered" evidence="4">
    <location>
        <begin position="392"/>
        <end position="423"/>
    </location>
</feature>
<dbReference type="InterPro" id="IPR019148">
    <property type="entry name" value="Nuclear_protein_DGCR14_ESS-2"/>
</dbReference>
<evidence type="ECO:0000313" key="5">
    <source>
        <dbReference type="EMBL" id="CEL97110.1"/>
    </source>
</evidence>
<feature type="compositionally biased region" description="Low complexity" evidence="4">
    <location>
        <begin position="554"/>
        <end position="568"/>
    </location>
</feature>
<keyword evidence="3" id="KW-0539">Nucleus</keyword>
<gene>
    <name evidence="5" type="ORF">Vbra_3954</name>
</gene>
<feature type="region of interest" description="Disordered" evidence="4">
    <location>
        <begin position="325"/>
        <end position="348"/>
    </location>
</feature>
<keyword evidence="6" id="KW-1185">Reference proteome</keyword>
<evidence type="ECO:0008006" key="7">
    <source>
        <dbReference type="Google" id="ProtNLM"/>
    </source>
</evidence>
<dbReference type="OrthoDB" id="414688at2759"/>
<dbReference type="PANTHER" id="PTHR12940:SF0">
    <property type="entry name" value="SPLICING FACTOR ESS-2 HOMOLOG"/>
    <property type="match status" value="1"/>
</dbReference>
<dbReference type="VEuPathDB" id="CryptoDB:Vbra_3954"/>
<evidence type="ECO:0000256" key="1">
    <source>
        <dbReference type="ARBA" id="ARBA00004123"/>
    </source>
</evidence>
<dbReference type="Pfam" id="PF09751">
    <property type="entry name" value="Es2"/>
    <property type="match status" value="1"/>
</dbReference>
<dbReference type="GO" id="GO:0071013">
    <property type="term" value="C:catalytic step 2 spliceosome"/>
    <property type="evidence" value="ECO:0007669"/>
    <property type="project" value="TreeGrafter"/>
</dbReference>
<dbReference type="PhylomeDB" id="A0A0G4EKT3"/>
<comment type="subcellular location">
    <subcellularLocation>
        <location evidence="1">Nucleus</location>
    </subcellularLocation>
</comment>
<reference evidence="5 6" key="1">
    <citation type="submission" date="2014-11" db="EMBL/GenBank/DDBJ databases">
        <authorList>
            <person name="Zhu J."/>
            <person name="Qi W."/>
            <person name="Song R."/>
        </authorList>
    </citation>
    <scope>NUCLEOTIDE SEQUENCE [LARGE SCALE GENOMIC DNA]</scope>
</reference>
<evidence type="ECO:0000256" key="3">
    <source>
        <dbReference type="ARBA" id="ARBA00023242"/>
    </source>
</evidence>
<proteinExistence type="inferred from homology"/>
<feature type="region of interest" description="Disordered" evidence="4">
    <location>
        <begin position="503"/>
        <end position="615"/>
    </location>
</feature>
<feature type="region of interest" description="Disordered" evidence="4">
    <location>
        <begin position="447"/>
        <end position="486"/>
    </location>
</feature>
<organism evidence="5 6">
    <name type="scientific">Vitrella brassicaformis (strain CCMP3155)</name>
    <dbReference type="NCBI Taxonomy" id="1169540"/>
    <lineage>
        <taxon>Eukaryota</taxon>
        <taxon>Sar</taxon>
        <taxon>Alveolata</taxon>
        <taxon>Colpodellida</taxon>
        <taxon>Vitrellaceae</taxon>
        <taxon>Vitrella</taxon>
    </lineage>
</organism>
<evidence type="ECO:0000256" key="4">
    <source>
        <dbReference type="SAM" id="MobiDB-lite"/>
    </source>
</evidence>
<dbReference type="STRING" id="1169540.A0A0G4EKT3"/>
<dbReference type="Proteomes" id="UP000041254">
    <property type="component" value="Unassembled WGS sequence"/>
</dbReference>
<dbReference type="OMA" id="SWETETP"/>
<name>A0A0G4EKT3_VITBC</name>
<dbReference type="InParanoid" id="A0A0G4EKT3"/>
<comment type="similarity">
    <text evidence="2">Belongs to the ESS2 family.</text>
</comment>
<evidence type="ECO:0000256" key="2">
    <source>
        <dbReference type="ARBA" id="ARBA00009072"/>
    </source>
</evidence>
<evidence type="ECO:0000313" key="6">
    <source>
        <dbReference type="Proteomes" id="UP000041254"/>
    </source>
</evidence>
<dbReference type="AlphaFoldDB" id="A0A0G4EKT3"/>
<accession>A0A0G4EKT3</accession>
<feature type="compositionally biased region" description="Low complexity" evidence="4">
    <location>
        <begin position="461"/>
        <end position="471"/>
    </location>
</feature>
<dbReference type="EMBL" id="CDMY01000254">
    <property type="protein sequence ID" value="CEL97110.1"/>
    <property type="molecule type" value="Genomic_DNA"/>
</dbReference>
<sequence>MISSAEERIVARDANSLASNLAVAVPNPHPLPRIPSRVLSEDDYTSMISEIIERDFFPDLPKLRAMRALLDLQRDPAASEQDVMAAHQRLQQMTPASVAGTPSYQEMKERRHMDEAQSVAAGRAKPTSIAAERSTTMQHRQQEGVKKLTLVDGRTVEVTPHVRLDKFQRHYTSEDNASFERIIAQEKQQLTDKEWWIEECMRYHNTRHLQLQDSVDRAGRGEGDGKVIKDLQYTKHQARNALMFYPQEHSSEGGVEERGLVGRTDEGQLSSKVAALDREIKNRNTRFPTALQEKDDAEARQAARMHAQVRAKDHEKAMNDIVRSGQVPSSRVKGAPVQSPAPDAPISHRGYAMVSTPRLHPGQGPDESPLMTWGEIASTPLLLDAAQAIRDSVNEPPGLSGMQGFSMQEPSQREAAGQRLADAAAEKLKSKNPKVLQTAGIRAAVTGPSSIFRRGTPSPSPRLSKPSPLLPGHSPRPHKARPPTALSGRTTAVQKLLDKANALAARGSTSTQRQRILGDRARAAQETAPAFAAHHHDDRSSAEMATGEPRDLRNLLTDGLLTDGLTGNSTAEEDSRSSRPVARNPFTIIDQRLDGKRVAGGEPEGERRAKRRAPA</sequence>